<sequence>MPRLLIIAILALSTMFPSMALATAQIPDRILIDGQDYALNTNPLTPRLVASGWLPPKEAMVSSANWRGYTASWEIADGKLVLRDATILVAGEEPGDYTPKSILGDLFPSAAAPVVADWYSGALIVPDGEMTHYVHMGYGSSYERYQVLRIVAGRVVEHVRLSADEFERYKADKFEAFTATEEYRKSLEELREQGDALSDEQLRNFMMSYYAEQYLSL</sequence>
<evidence type="ECO:0000313" key="3">
    <source>
        <dbReference type="Proteomes" id="UP001595705"/>
    </source>
</evidence>
<feature type="signal peptide" evidence="1">
    <location>
        <begin position="1"/>
        <end position="20"/>
    </location>
</feature>
<name>A0ABV7XK94_9GAMM</name>
<dbReference type="EMBL" id="JBHRYA010000007">
    <property type="protein sequence ID" value="MFC3716581.1"/>
    <property type="molecule type" value="Genomic_DNA"/>
</dbReference>
<protein>
    <submittedName>
        <fullName evidence="2">Uncharacterized protein</fullName>
    </submittedName>
</protein>
<dbReference type="RefSeq" id="WP_386743843.1">
    <property type="nucleotide sequence ID" value="NZ_JBHRYA010000007.1"/>
</dbReference>
<keyword evidence="3" id="KW-1185">Reference proteome</keyword>
<organism evidence="2 3">
    <name type="scientific">Luteimonas soli</name>
    <dbReference type="NCBI Taxonomy" id="1648966"/>
    <lineage>
        <taxon>Bacteria</taxon>
        <taxon>Pseudomonadati</taxon>
        <taxon>Pseudomonadota</taxon>
        <taxon>Gammaproteobacteria</taxon>
        <taxon>Lysobacterales</taxon>
        <taxon>Lysobacteraceae</taxon>
        <taxon>Luteimonas</taxon>
    </lineage>
</organism>
<evidence type="ECO:0000256" key="1">
    <source>
        <dbReference type="SAM" id="SignalP"/>
    </source>
</evidence>
<keyword evidence="1" id="KW-0732">Signal</keyword>
<feature type="chain" id="PRO_5046005798" evidence="1">
    <location>
        <begin position="21"/>
        <end position="217"/>
    </location>
</feature>
<gene>
    <name evidence="2" type="ORF">ACFONC_10485</name>
</gene>
<comment type="caution">
    <text evidence="2">The sequence shown here is derived from an EMBL/GenBank/DDBJ whole genome shotgun (WGS) entry which is preliminary data.</text>
</comment>
<proteinExistence type="predicted"/>
<evidence type="ECO:0000313" key="2">
    <source>
        <dbReference type="EMBL" id="MFC3716581.1"/>
    </source>
</evidence>
<reference evidence="3" key="1">
    <citation type="journal article" date="2019" name="Int. J. Syst. Evol. Microbiol.">
        <title>The Global Catalogue of Microorganisms (GCM) 10K type strain sequencing project: providing services to taxonomists for standard genome sequencing and annotation.</title>
        <authorList>
            <consortium name="The Broad Institute Genomics Platform"/>
            <consortium name="The Broad Institute Genome Sequencing Center for Infectious Disease"/>
            <person name="Wu L."/>
            <person name="Ma J."/>
        </authorList>
    </citation>
    <scope>NUCLEOTIDE SEQUENCE [LARGE SCALE GENOMIC DNA]</scope>
    <source>
        <strain evidence="3">KCTC 42441</strain>
    </source>
</reference>
<dbReference type="Proteomes" id="UP001595705">
    <property type="component" value="Unassembled WGS sequence"/>
</dbReference>
<accession>A0ABV7XK94</accession>